<dbReference type="GO" id="GO:0051726">
    <property type="term" value="P:regulation of cell cycle"/>
    <property type="evidence" value="ECO:0007669"/>
    <property type="project" value="InterPro"/>
</dbReference>
<feature type="compositionally biased region" description="Acidic residues" evidence="2">
    <location>
        <begin position="90"/>
        <end position="100"/>
    </location>
</feature>
<feature type="compositionally biased region" description="Basic and acidic residues" evidence="2">
    <location>
        <begin position="381"/>
        <end position="405"/>
    </location>
</feature>
<dbReference type="GO" id="GO:0000981">
    <property type="term" value="F:DNA-binding transcription factor activity, RNA polymerase II-specific"/>
    <property type="evidence" value="ECO:0007669"/>
    <property type="project" value="TreeGrafter"/>
</dbReference>
<feature type="compositionally biased region" description="Basic residues" evidence="2">
    <location>
        <begin position="429"/>
        <end position="439"/>
    </location>
</feature>
<dbReference type="InterPro" id="IPR036390">
    <property type="entry name" value="WH_DNA-bd_sf"/>
</dbReference>
<feature type="compositionally biased region" description="Acidic residues" evidence="2">
    <location>
        <begin position="448"/>
        <end position="465"/>
    </location>
</feature>
<dbReference type="EMBL" id="JAAAID010001137">
    <property type="protein sequence ID" value="KAG0011493.1"/>
    <property type="molecule type" value="Genomic_DNA"/>
</dbReference>
<dbReference type="AlphaFoldDB" id="A0A9P6MST5"/>
<evidence type="ECO:0000256" key="2">
    <source>
        <dbReference type="SAM" id="MobiDB-lite"/>
    </source>
</evidence>
<evidence type="ECO:0000313" key="4">
    <source>
        <dbReference type="EMBL" id="KAG0011493.1"/>
    </source>
</evidence>
<dbReference type="PANTHER" id="PTHR12548">
    <property type="entry name" value="TRANSCRIPTION FACTOR DP"/>
    <property type="match status" value="1"/>
</dbReference>
<evidence type="ECO:0000313" key="5">
    <source>
        <dbReference type="Proteomes" id="UP000703661"/>
    </source>
</evidence>
<dbReference type="SUPFAM" id="SSF46785">
    <property type="entry name" value="Winged helix' DNA-binding domain"/>
    <property type="match status" value="1"/>
</dbReference>
<feature type="region of interest" description="Disordered" evidence="2">
    <location>
        <begin position="596"/>
        <end position="634"/>
    </location>
</feature>
<dbReference type="InterPro" id="IPR036388">
    <property type="entry name" value="WH-like_DNA-bd_sf"/>
</dbReference>
<dbReference type="Pfam" id="PF02319">
    <property type="entry name" value="WHD_E2F_TDP"/>
    <property type="match status" value="1"/>
</dbReference>
<dbReference type="Gene3D" id="1.10.10.10">
    <property type="entry name" value="Winged helix-like DNA-binding domain superfamily/Winged helix DNA-binding domain"/>
    <property type="match status" value="1"/>
</dbReference>
<comment type="caution">
    <text evidence="4">The sequence shown here is derived from an EMBL/GenBank/DDBJ whole genome shotgun (WGS) entry which is preliminary data.</text>
</comment>
<keyword evidence="5" id="KW-1185">Reference proteome</keyword>
<sequence length="657" mass="74113">MLNQSKGKGRQLTSHGHSFALLGATTRRMTALHNIKVDQITCEPYQFSESPIDYRENNILPHSVNSAHNKNGHEDHGMAPYSEQGNADGLDSENDDYEESDAIHTKRQKIASGETNSLAYALPISKSAQSSNEQNADPSERFQVDEEGEEEARMKSTSSSHRQFVFESGVRKDPLTKSKKGTKAPSQKRGSRRTLSLGEALDKIEDEAQAGAPQSSAARGLRRYAQRVCERVQAKGSTSYIELVHELCGGTAGENASDIPETSAQENIRRRVYDALNVLEATGIISFDNKDIRWVGTDESPVIRDVPTGQVEQPLASSRLPGSGRDDESEEPEDDDMDIEQLEREIGAMKRRNELEQAKLQDQLTRQVQLVSLVKRNRRKEAKDGEREEHRRLRKEEKRQARAVDEDSSMADVGPQCSSDHNDETRPKPERHRRRRSPRHTSDRIECQEGEEGLNDLENGQVEDEEARRRRKKERRERRERKAQRRLENEKNRIQLPFVIMRMPGYTTYSSDSESNISVVRSVRRGQTPNQRNEHGESTDLETTIVEIQIPQQEEPIVMSDTEILGDLGFNTLTIDELETILPKEFVDVVQYTESVEERQQSPCSQQRVQSSDMSARHNSDDSVMTGGDATGATSVTIQGGFEREFVRAASEGNSTV</sequence>
<accession>A0A9P6MST5</accession>
<comment type="subcellular location">
    <subcellularLocation>
        <location evidence="1">Nucleus</location>
    </subcellularLocation>
</comment>
<reference evidence="4" key="1">
    <citation type="journal article" date="2020" name="Fungal Divers.">
        <title>Resolving the Mortierellaceae phylogeny through synthesis of multi-gene phylogenetics and phylogenomics.</title>
        <authorList>
            <person name="Vandepol N."/>
            <person name="Liber J."/>
            <person name="Desiro A."/>
            <person name="Na H."/>
            <person name="Kennedy M."/>
            <person name="Barry K."/>
            <person name="Grigoriev I.V."/>
            <person name="Miller A.N."/>
            <person name="O'Donnell K."/>
            <person name="Stajich J.E."/>
            <person name="Bonito G."/>
        </authorList>
    </citation>
    <scope>NUCLEOTIDE SEQUENCE</scope>
    <source>
        <strain evidence="4">NRRL 2769</strain>
    </source>
</reference>
<organism evidence="4 5">
    <name type="scientific">Entomortierella chlamydospora</name>
    <dbReference type="NCBI Taxonomy" id="101097"/>
    <lineage>
        <taxon>Eukaryota</taxon>
        <taxon>Fungi</taxon>
        <taxon>Fungi incertae sedis</taxon>
        <taxon>Mucoromycota</taxon>
        <taxon>Mortierellomycotina</taxon>
        <taxon>Mortierellomycetes</taxon>
        <taxon>Mortierellales</taxon>
        <taxon>Mortierellaceae</taxon>
        <taxon>Entomortierella</taxon>
    </lineage>
</organism>
<proteinExistence type="inferred from homology"/>
<feature type="compositionally biased region" description="Polar residues" evidence="2">
    <location>
        <begin position="601"/>
        <end position="614"/>
    </location>
</feature>
<dbReference type="PANTHER" id="PTHR12548:SF9">
    <property type="entry name" value="TRANSCRIPTION FACTOR DP"/>
    <property type="match status" value="1"/>
</dbReference>
<evidence type="ECO:0000256" key="1">
    <source>
        <dbReference type="RuleBase" id="RU003796"/>
    </source>
</evidence>
<dbReference type="SMART" id="SM01372">
    <property type="entry name" value="E2F_TDP"/>
    <property type="match status" value="1"/>
</dbReference>
<evidence type="ECO:0000259" key="3">
    <source>
        <dbReference type="SMART" id="SM01372"/>
    </source>
</evidence>
<feature type="region of interest" description="Disordered" evidence="2">
    <location>
        <begin position="63"/>
        <end position="110"/>
    </location>
</feature>
<feature type="compositionally biased region" description="Polar residues" evidence="2">
    <location>
        <begin position="126"/>
        <end position="137"/>
    </location>
</feature>
<feature type="compositionally biased region" description="Acidic residues" evidence="2">
    <location>
        <begin position="327"/>
        <end position="339"/>
    </location>
</feature>
<dbReference type="GO" id="GO:0005634">
    <property type="term" value="C:nucleus"/>
    <property type="evidence" value="ECO:0007669"/>
    <property type="project" value="UniProtKB-SubCell"/>
</dbReference>
<comment type="similarity">
    <text evidence="1">Belongs to the E2F/DP family.</text>
</comment>
<feature type="region of interest" description="Disordered" evidence="2">
    <location>
        <begin position="126"/>
        <end position="195"/>
    </location>
</feature>
<protein>
    <submittedName>
        <fullName evidence="4">Transcription factor Dp-2</fullName>
    </submittedName>
</protein>
<keyword evidence="1" id="KW-0238">DNA-binding</keyword>
<dbReference type="GO" id="GO:0005667">
    <property type="term" value="C:transcription regulator complex"/>
    <property type="evidence" value="ECO:0007669"/>
    <property type="project" value="InterPro"/>
</dbReference>
<gene>
    <name evidence="4" type="primary">TFDP2_1</name>
    <name evidence="4" type="ORF">BGZ80_000641</name>
</gene>
<dbReference type="GO" id="GO:0000977">
    <property type="term" value="F:RNA polymerase II transcription regulatory region sequence-specific DNA binding"/>
    <property type="evidence" value="ECO:0007669"/>
    <property type="project" value="TreeGrafter"/>
</dbReference>
<dbReference type="InterPro" id="IPR003316">
    <property type="entry name" value="E2F_WHTH_DNA-bd_dom"/>
</dbReference>
<feature type="compositionally biased region" description="Basic residues" evidence="2">
    <location>
        <begin position="469"/>
        <end position="484"/>
    </location>
</feature>
<keyword evidence="1" id="KW-0539">Nucleus</keyword>
<dbReference type="InterPro" id="IPR015648">
    <property type="entry name" value="Transcrpt_fac_DP"/>
</dbReference>
<feature type="region of interest" description="Disordered" evidence="2">
    <location>
        <begin position="302"/>
        <end position="339"/>
    </location>
</feature>
<keyword evidence="1" id="KW-0805">Transcription regulation</keyword>
<keyword evidence="1" id="KW-0804">Transcription</keyword>
<name>A0A9P6MST5_9FUNG</name>
<feature type="region of interest" description="Disordered" evidence="2">
    <location>
        <begin position="378"/>
        <end position="488"/>
    </location>
</feature>
<feature type="domain" description="E2F/DP family winged-helix DNA-binding" evidence="3">
    <location>
        <begin position="216"/>
        <end position="296"/>
    </location>
</feature>
<dbReference type="Proteomes" id="UP000703661">
    <property type="component" value="Unassembled WGS sequence"/>
</dbReference>